<dbReference type="GO" id="GO:0016757">
    <property type="term" value="F:glycosyltransferase activity"/>
    <property type="evidence" value="ECO:0007669"/>
    <property type="project" value="InterPro"/>
</dbReference>
<dbReference type="SUPFAM" id="SSF53756">
    <property type="entry name" value="UDP-Glycosyltransferase/glycogen phosphorylase"/>
    <property type="match status" value="1"/>
</dbReference>
<dbReference type="FunFam" id="3.40.50.2000:FF:000119">
    <property type="entry name" value="Glycosyl transferase group 1"/>
    <property type="match status" value="1"/>
</dbReference>
<feature type="domain" description="Glycosyl transferase family 1" evidence="2">
    <location>
        <begin position="192"/>
        <end position="356"/>
    </location>
</feature>
<dbReference type="EMBL" id="UOET01000022">
    <property type="protein sequence ID" value="VAW26344.1"/>
    <property type="molecule type" value="Genomic_DNA"/>
</dbReference>
<evidence type="ECO:0000259" key="3">
    <source>
        <dbReference type="Pfam" id="PF13439"/>
    </source>
</evidence>
<keyword evidence="1 4" id="KW-0808">Transferase</keyword>
<dbReference type="PANTHER" id="PTHR46401:SF2">
    <property type="entry name" value="GLYCOSYLTRANSFERASE WBBK-RELATED"/>
    <property type="match status" value="1"/>
</dbReference>
<dbReference type="PANTHER" id="PTHR46401">
    <property type="entry name" value="GLYCOSYLTRANSFERASE WBBK-RELATED"/>
    <property type="match status" value="1"/>
</dbReference>
<gene>
    <name evidence="4" type="ORF">MNBD_BACTEROID07-1004</name>
</gene>
<evidence type="ECO:0000313" key="4">
    <source>
        <dbReference type="EMBL" id="VAW26344.1"/>
    </source>
</evidence>
<dbReference type="AlphaFoldDB" id="A0A3B0V2G5"/>
<dbReference type="Pfam" id="PF00534">
    <property type="entry name" value="Glycos_transf_1"/>
    <property type="match status" value="1"/>
</dbReference>
<name>A0A3B0V2G5_9ZZZZ</name>
<evidence type="ECO:0000256" key="1">
    <source>
        <dbReference type="ARBA" id="ARBA00022679"/>
    </source>
</evidence>
<proteinExistence type="predicted"/>
<dbReference type="Pfam" id="PF13439">
    <property type="entry name" value="Glyco_transf_4"/>
    <property type="match status" value="1"/>
</dbReference>
<dbReference type="InterPro" id="IPR001296">
    <property type="entry name" value="Glyco_trans_1"/>
</dbReference>
<feature type="domain" description="Glycosyltransferase subfamily 4-like N-terminal" evidence="3">
    <location>
        <begin position="17"/>
        <end position="179"/>
    </location>
</feature>
<organism evidence="4">
    <name type="scientific">hydrothermal vent metagenome</name>
    <dbReference type="NCBI Taxonomy" id="652676"/>
    <lineage>
        <taxon>unclassified sequences</taxon>
        <taxon>metagenomes</taxon>
        <taxon>ecological metagenomes</taxon>
    </lineage>
</organism>
<sequence>MKIGIEGQRLYRERKHGMDMVALELINELQKLDKNNEYVVFIKPNVDNRIFEQTANFKFVELGGGPYPAWEQFALPKAARREGCDILHCTSNTAPLNPGMPLVITLHDIIYMESISIFKKGGTWYQKFGNMYRRFVVPRVMRKSDKIITVSEFEKNRIKDFFGFPAEDNRVVAIYNGVSKHFRKIDDQKELQRVKEHYHLPDRFLFFLGNTDPKKNTKGVLKAFSDYLKKTGDDMFLVMLDYEQSAMEKLLSEIGDKELKSRIILTGYVINTDLPAIYNLCKVFLYPSLRESFGIPMLEAMRCGTPVITSNTSCMPEVSGGAACIINPYKPEEITAGIEKILSDETYRKEIIEKGFRQSAKFSWKNMAQEVLELYETVYNKHH</sequence>
<accession>A0A3B0V2G5</accession>
<evidence type="ECO:0000259" key="2">
    <source>
        <dbReference type="Pfam" id="PF00534"/>
    </source>
</evidence>
<dbReference type="CDD" id="cd03809">
    <property type="entry name" value="GT4_MtfB-like"/>
    <property type="match status" value="1"/>
</dbReference>
<protein>
    <submittedName>
        <fullName evidence="4">Glycosyltransferase</fullName>
    </submittedName>
</protein>
<dbReference type="Gene3D" id="3.40.50.2000">
    <property type="entry name" value="Glycogen Phosphorylase B"/>
    <property type="match status" value="2"/>
</dbReference>
<dbReference type="InterPro" id="IPR028098">
    <property type="entry name" value="Glyco_trans_4-like_N"/>
</dbReference>
<reference evidence="4" key="1">
    <citation type="submission" date="2018-06" db="EMBL/GenBank/DDBJ databases">
        <authorList>
            <person name="Zhirakovskaya E."/>
        </authorList>
    </citation>
    <scope>NUCLEOTIDE SEQUENCE</scope>
</reference>